<accession>A0ABM6JHS1</accession>
<dbReference type="RefSeq" id="WP_080914761.1">
    <property type="nucleotide sequence ID" value="NZ_CP020472.1"/>
</dbReference>
<proteinExistence type="predicted"/>
<evidence type="ECO:0008006" key="3">
    <source>
        <dbReference type="Google" id="ProtNLM"/>
    </source>
</evidence>
<reference evidence="1 2" key="1">
    <citation type="submission" date="2017-03" db="EMBL/GenBank/DDBJ databases">
        <title>Genome sequencing of Shewanella japonica KCTC 22435.</title>
        <authorList>
            <person name="Kim K.M."/>
        </authorList>
    </citation>
    <scope>NUCLEOTIDE SEQUENCE [LARGE SCALE GENOMIC DNA]</scope>
    <source>
        <strain evidence="1 2">KCTC 22435</strain>
    </source>
</reference>
<protein>
    <recommendedName>
        <fullName evidence="3">Lipid A deacylase LpxR family protein</fullName>
    </recommendedName>
</protein>
<dbReference type="InterPro" id="IPR018707">
    <property type="entry name" value="LpxR"/>
</dbReference>
<dbReference type="Gene3D" id="2.40.128.140">
    <property type="entry name" value="Outer membrane protein"/>
    <property type="match status" value="1"/>
</dbReference>
<dbReference type="Pfam" id="PF09982">
    <property type="entry name" value="LpxR"/>
    <property type="match status" value="1"/>
</dbReference>
<evidence type="ECO:0000313" key="1">
    <source>
        <dbReference type="EMBL" id="ARD20822.1"/>
    </source>
</evidence>
<keyword evidence="2" id="KW-1185">Reference proteome</keyword>
<gene>
    <name evidence="1" type="ORF">SJ2017_0484</name>
</gene>
<sequence length="352" mass="39466">MLLSTYLAKHITRALTLICSVLPIVVSADQHQQVLATSNGDWVQFSFENDAFGLINTSDNGYSNGLEWSWGRAIVDDFDELNMPTWLTGLYGYSYLNHGASRQYQISYSVSQRMYTPDDLQQAELIESDRPYAGTLLWQSTLRSFGDGIADNLSITLGLVGPGSLAEQTQKQVHEIIDAKEPMGWDNQLSNEPVFRVEAQRLYQWAYTPISENVEFDTVIHGNAAIGNLMSDVGAGMSFRIGNILSHSYAFVAQAASRSNNGYQVKPASELSWQLFLTLYGRYVFNDITLDGNNFTDSHSVELTNQQAMINSGFMLNWQNWGLTFSVIRGTEQYKDQPSTANFAAVNINYRF</sequence>
<dbReference type="EMBL" id="CP020472">
    <property type="protein sequence ID" value="ARD20822.1"/>
    <property type="molecule type" value="Genomic_DNA"/>
</dbReference>
<evidence type="ECO:0000313" key="2">
    <source>
        <dbReference type="Proteomes" id="UP000191820"/>
    </source>
</evidence>
<dbReference type="InterPro" id="IPR037107">
    <property type="entry name" value="Put_OMP_sf"/>
</dbReference>
<dbReference type="Proteomes" id="UP000191820">
    <property type="component" value="Chromosome"/>
</dbReference>
<name>A0ABM6JHS1_9GAMM</name>
<organism evidence="1 2">
    <name type="scientific">Shewanella japonica</name>
    <dbReference type="NCBI Taxonomy" id="93973"/>
    <lineage>
        <taxon>Bacteria</taxon>
        <taxon>Pseudomonadati</taxon>
        <taxon>Pseudomonadota</taxon>
        <taxon>Gammaproteobacteria</taxon>
        <taxon>Alteromonadales</taxon>
        <taxon>Shewanellaceae</taxon>
        <taxon>Shewanella</taxon>
    </lineage>
</organism>